<proteinExistence type="predicted"/>
<sequence>MTRLAALAALFVATPAAAQVVSPLNIGGSSVDTSGLATKTDLTAAQQTAAQAKAAADAAALAAANACQPDPSVPPMETVGGAAGSGMACRLANAVQPRISRTVTGTTVTGGTGTVSWPAMPSVPKLTVTPYVASSAAQAPMCFPVTGSVTTTGATIKCFTSQSVTVSLLGAVVAPITTAAAGVTFDVLALPQS</sequence>
<gene>
    <name evidence="2" type="ORF">HD841_000526</name>
</gene>
<reference evidence="2 3" key="1">
    <citation type="submission" date="2020-08" db="EMBL/GenBank/DDBJ databases">
        <title>The Agave Microbiome: Exploring the role of microbial communities in plant adaptations to desert environments.</title>
        <authorList>
            <person name="Partida-Martinez L.P."/>
        </authorList>
    </citation>
    <scope>NUCLEOTIDE SEQUENCE [LARGE SCALE GENOMIC DNA]</scope>
    <source>
        <strain evidence="2 3">AS2.3</strain>
    </source>
</reference>
<dbReference type="AlphaFoldDB" id="A0A7Y9K0C2"/>
<organism evidence="2 3">
    <name type="scientific">Sphingomonas melonis</name>
    <dbReference type="NCBI Taxonomy" id="152682"/>
    <lineage>
        <taxon>Bacteria</taxon>
        <taxon>Pseudomonadati</taxon>
        <taxon>Pseudomonadota</taxon>
        <taxon>Alphaproteobacteria</taxon>
        <taxon>Sphingomonadales</taxon>
        <taxon>Sphingomonadaceae</taxon>
        <taxon>Sphingomonas</taxon>
    </lineage>
</organism>
<comment type="caution">
    <text evidence="2">The sequence shown here is derived from an EMBL/GenBank/DDBJ whole genome shotgun (WGS) entry which is preliminary data.</text>
</comment>
<evidence type="ECO:0000313" key="3">
    <source>
        <dbReference type="Proteomes" id="UP000517753"/>
    </source>
</evidence>
<evidence type="ECO:0000256" key="1">
    <source>
        <dbReference type="SAM" id="SignalP"/>
    </source>
</evidence>
<keyword evidence="3" id="KW-1185">Reference proteome</keyword>
<dbReference type="EMBL" id="JACCBY010000001">
    <property type="protein sequence ID" value="NYD88757.1"/>
    <property type="molecule type" value="Genomic_DNA"/>
</dbReference>
<keyword evidence="2" id="KW-0670">Pyruvate</keyword>
<feature type="signal peptide" evidence="1">
    <location>
        <begin position="1"/>
        <end position="18"/>
    </location>
</feature>
<dbReference type="GO" id="GO:0016746">
    <property type="term" value="F:acyltransferase activity"/>
    <property type="evidence" value="ECO:0007669"/>
    <property type="project" value="UniProtKB-KW"/>
</dbReference>
<evidence type="ECO:0000313" key="2">
    <source>
        <dbReference type="EMBL" id="NYD88757.1"/>
    </source>
</evidence>
<keyword evidence="2" id="KW-0012">Acyltransferase</keyword>
<feature type="chain" id="PRO_5031576538" evidence="1">
    <location>
        <begin position="19"/>
        <end position="193"/>
    </location>
</feature>
<name>A0A7Y9K0C2_9SPHN</name>
<accession>A0A7Y9K0C2</accession>
<dbReference type="Proteomes" id="UP000517753">
    <property type="component" value="Unassembled WGS sequence"/>
</dbReference>
<keyword evidence="2" id="KW-0808">Transferase</keyword>
<protein>
    <submittedName>
        <fullName evidence="2">Pyruvate/2-oxoglutarate dehydrogenase complex dihydrolipoamide acyltransferase (E2) component</fullName>
    </submittedName>
</protein>
<keyword evidence="1" id="KW-0732">Signal</keyword>